<protein>
    <submittedName>
        <fullName evidence="1">Uncharacterized protein</fullName>
    </submittedName>
</protein>
<proteinExistence type="predicted"/>
<dbReference type="AlphaFoldDB" id="A0A0M9A238"/>
<accession>A0A0M9A238</accession>
<evidence type="ECO:0000313" key="2">
    <source>
        <dbReference type="Proteomes" id="UP000053105"/>
    </source>
</evidence>
<name>A0A0M9A238_9HYME</name>
<organism evidence="1 2">
    <name type="scientific">Melipona quadrifasciata</name>
    <dbReference type="NCBI Taxonomy" id="166423"/>
    <lineage>
        <taxon>Eukaryota</taxon>
        <taxon>Metazoa</taxon>
        <taxon>Ecdysozoa</taxon>
        <taxon>Arthropoda</taxon>
        <taxon>Hexapoda</taxon>
        <taxon>Insecta</taxon>
        <taxon>Pterygota</taxon>
        <taxon>Neoptera</taxon>
        <taxon>Endopterygota</taxon>
        <taxon>Hymenoptera</taxon>
        <taxon>Apocrita</taxon>
        <taxon>Aculeata</taxon>
        <taxon>Apoidea</taxon>
        <taxon>Anthophila</taxon>
        <taxon>Apidae</taxon>
        <taxon>Melipona</taxon>
    </lineage>
</organism>
<reference evidence="1 2" key="1">
    <citation type="submission" date="2015-07" db="EMBL/GenBank/DDBJ databases">
        <title>The genome of Melipona quadrifasciata.</title>
        <authorList>
            <person name="Pan H."/>
            <person name="Kapheim K."/>
        </authorList>
    </citation>
    <scope>NUCLEOTIDE SEQUENCE [LARGE SCALE GENOMIC DNA]</scope>
    <source>
        <strain evidence="1">0111107301</strain>
        <tissue evidence="1">Whole body</tissue>
    </source>
</reference>
<sequence>MIVVFTEEKQSGNSLPGQWELKARRKLRSGSSTPEKQISKSRGYSWIYLKQRKTNTYREES</sequence>
<dbReference type="Proteomes" id="UP000053105">
    <property type="component" value="Unassembled WGS sequence"/>
</dbReference>
<evidence type="ECO:0000313" key="1">
    <source>
        <dbReference type="EMBL" id="KOX74383.1"/>
    </source>
</evidence>
<gene>
    <name evidence="1" type="ORF">WN51_00286</name>
</gene>
<dbReference type="EMBL" id="KQ435791">
    <property type="protein sequence ID" value="KOX74383.1"/>
    <property type="molecule type" value="Genomic_DNA"/>
</dbReference>
<keyword evidence="2" id="KW-1185">Reference proteome</keyword>